<dbReference type="Proteomes" id="UP000223060">
    <property type="component" value="Chromosome"/>
</dbReference>
<feature type="domain" description="Thioredoxin" evidence="1">
    <location>
        <begin position="12"/>
        <end position="140"/>
    </location>
</feature>
<evidence type="ECO:0000313" key="2">
    <source>
        <dbReference type="EMBL" id="AQY50809.1"/>
    </source>
</evidence>
<dbReference type="InterPro" id="IPR013766">
    <property type="entry name" value="Thioredoxin_domain"/>
</dbReference>
<proteinExistence type="predicted"/>
<evidence type="ECO:0000313" key="3">
    <source>
        <dbReference type="EMBL" id="MBC1499437.1"/>
    </source>
</evidence>
<organism evidence="2 4">
    <name type="scientific">Listeria weihenstephanensis</name>
    <dbReference type="NCBI Taxonomy" id="1006155"/>
    <lineage>
        <taxon>Bacteria</taxon>
        <taxon>Bacillati</taxon>
        <taxon>Bacillota</taxon>
        <taxon>Bacilli</taxon>
        <taxon>Bacillales</taxon>
        <taxon>Listeriaceae</taxon>
        <taxon>Listeria</taxon>
    </lineage>
</organism>
<dbReference type="RefSeq" id="WP_036063197.1">
    <property type="nucleotide sequence ID" value="NZ_CP011102.1"/>
</dbReference>
<gene>
    <name evidence="3" type="ORF">HB943_02400</name>
    <name evidence="2" type="ORF">UE46_06990</name>
</gene>
<sequence>MKKLLVIGIVGVILLLAACGETKDTEDSKQLDKITLASFQAKLDNKESGFVYIGRPTCPDCQAFQPTLDEVLKSEDMRLDYFDTDAARKDDEEKTKTFLQDLKVKTVPVIFYLENGKEVARYDGNEDKKALKAWFNKYSK</sequence>
<accession>A0A1S7FTV7</accession>
<dbReference type="SUPFAM" id="SSF52833">
    <property type="entry name" value="Thioredoxin-like"/>
    <property type="match status" value="1"/>
</dbReference>
<dbReference type="PROSITE" id="PS51257">
    <property type="entry name" value="PROKAR_LIPOPROTEIN"/>
    <property type="match status" value="1"/>
</dbReference>
<dbReference type="PROSITE" id="PS51352">
    <property type="entry name" value="THIOREDOXIN_2"/>
    <property type="match status" value="1"/>
</dbReference>
<protein>
    <submittedName>
        <fullName evidence="3">Thioredoxin fold domain-containing protein</fullName>
    </submittedName>
</protein>
<reference evidence="4" key="2">
    <citation type="submission" date="2015-03" db="EMBL/GenBank/DDBJ databases">
        <authorList>
            <person name="Ferrari E."/>
            <person name="Walter M.C."/>
            <person name="Huptas C."/>
            <person name="Scherer S."/>
            <person name="Mueller-Herbst S."/>
        </authorList>
    </citation>
    <scope>NUCLEOTIDE SEQUENCE [LARGE SCALE GENOMIC DNA]</scope>
    <source>
        <strain evidence="4">LWP01</strain>
    </source>
</reference>
<dbReference type="Pfam" id="PF20207">
    <property type="entry name" value="DUF6568"/>
    <property type="match status" value="1"/>
</dbReference>
<name>A0A1S7FTV7_9LIST</name>
<evidence type="ECO:0000313" key="4">
    <source>
        <dbReference type="Proteomes" id="UP000223060"/>
    </source>
</evidence>
<dbReference type="KEGG" id="lwi:UE46_06990"/>
<reference evidence="2" key="1">
    <citation type="submission" date="2015-03" db="EMBL/GenBank/DDBJ databases">
        <authorList>
            <person name="Murphy D."/>
        </authorList>
    </citation>
    <scope>NUCLEOTIDE SEQUENCE [LARGE SCALE GENOMIC DNA]</scope>
    <source>
        <strain evidence="2">WS 4560</strain>
    </source>
</reference>
<keyword evidence="4" id="KW-1185">Reference proteome</keyword>
<dbReference type="Gene3D" id="3.40.30.10">
    <property type="entry name" value="Glutaredoxin"/>
    <property type="match status" value="1"/>
</dbReference>
<dbReference type="Proteomes" id="UP000564536">
    <property type="component" value="Unassembled WGS sequence"/>
</dbReference>
<dbReference type="AlphaFoldDB" id="A0A1S7FTV7"/>
<dbReference type="InterPro" id="IPR036249">
    <property type="entry name" value="Thioredoxin-like_sf"/>
</dbReference>
<evidence type="ECO:0000313" key="5">
    <source>
        <dbReference type="Proteomes" id="UP000564536"/>
    </source>
</evidence>
<dbReference type="InterPro" id="IPR046698">
    <property type="entry name" value="PedC-like"/>
</dbReference>
<evidence type="ECO:0000259" key="1">
    <source>
        <dbReference type="PROSITE" id="PS51352"/>
    </source>
</evidence>
<dbReference type="EMBL" id="JAARRL010000003">
    <property type="protein sequence ID" value="MBC1499437.1"/>
    <property type="molecule type" value="Genomic_DNA"/>
</dbReference>
<reference evidence="3 5" key="3">
    <citation type="submission" date="2020-03" db="EMBL/GenBank/DDBJ databases">
        <title>Soil Listeria distribution.</title>
        <authorList>
            <person name="Liao J."/>
            <person name="Wiedmann M."/>
        </authorList>
    </citation>
    <scope>NUCLEOTIDE SEQUENCE [LARGE SCALE GENOMIC DNA]</scope>
    <source>
        <strain evidence="3 5">FSL L7-1523</strain>
    </source>
</reference>
<dbReference type="CDD" id="cd02947">
    <property type="entry name" value="TRX_family"/>
    <property type="match status" value="1"/>
</dbReference>
<dbReference type="EMBL" id="CP011102">
    <property type="protein sequence ID" value="AQY50809.1"/>
    <property type="molecule type" value="Genomic_DNA"/>
</dbReference>